<keyword evidence="9" id="KW-0325">Glycoprotein</keyword>
<dbReference type="InterPro" id="IPR032675">
    <property type="entry name" value="LRR_dom_sf"/>
</dbReference>
<dbReference type="InterPro" id="IPR001611">
    <property type="entry name" value="Leu-rich_rpt"/>
</dbReference>
<evidence type="ECO:0000256" key="6">
    <source>
        <dbReference type="ARBA" id="ARBA00022989"/>
    </source>
</evidence>
<dbReference type="PROSITE" id="PS50011">
    <property type="entry name" value="PROTEIN_KINASE_DOM"/>
    <property type="match status" value="1"/>
</dbReference>
<keyword evidence="5" id="KW-0677">Repeat</keyword>
<keyword evidence="14" id="KW-1185">Reference proteome</keyword>
<name>A0A1R3H3S2_9ROSI</name>
<dbReference type="Gene3D" id="3.80.10.10">
    <property type="entry name" value="Ribonuclease Inhibitor"/>
    <property type="match status" value="1"/>
</dbReference>
<evidence type="ECO:0000313" key="13">
    <source>
        <dbReference type="EMBL" id="OMO64987.1"/>
    </source>
</evidence>
<evidence type="ECO:0000259" key="12">
    <source>
        <dbReference type="PROSITE" id="PS50011"/>
    </source>
</evidence>
<keyword evidence="6 11" id="KW-1133">Transmembrane helix</keyword>
<keyword evidence="2" id="KW-0433">Leucine-rich repeat</keyword>
<accession>A0A1R3H3S2</accession>
<gene>
    <name evidence="13" type="ORF">COLO4_31644</name>
</gene>
<dbReference type="InterPro" id="IPR013210">
    <property type="entry name" value="LRR_N_plant-typ"/>
</dbReference>
<dbReference type="PROSITE" id="PS00107">
    <property type="entry name" value="PROTEIN_KINASE_ATP"/>
    <property type="match status" value="1"/>
</dbReference>
<dbReference type="PANTHER" id="PTHR47986:SF10">
    <property type="entry name" value="RECEPTOR-LIKE KINASE TMK4"/>
    <property type="match status" value="1"/>
</dbReference>
<dbReference type="InterPro" id="IPR052422">
    <property type="entry name" value="Auxin_Ser/Thr_Kinase"/>
</dbReference>
<dbReference type="Proteomes" id="UP000187203">
    <property type="component" value="Unassembled WGS sequence"/>
</dbReference>
<keyword evidence="7 11" id="KW-0472">Membrane</keyword>
<comment type="caution">
    <text evidence="13">The sequence shown here is derived from an EMBL/GenBank/DDBJ whole genome shotgun (WGS) entry which is preliminary data.</text>
</comment>
<evidence type="ECO:0000256" key="11">
    <source>
        <dbReference type="SAM" id="Phobius"/>
    </source>
</evidence>
<evidence type="ECO:0000256" key="7">
    <source>
        <dbReference type="ARBA" id="ARBA00023136"/>
    </source>
</evidence>
<dbReference type="AlphaFoldDB" id="A0A1R3H3S2"/>
<protein>
    <recommendedName>
        <fullName evidence="12">Protein kinase domain-containing protein</fullName>
    </recommendedName>
</protein>
<comment type="subcellular location">
    <subcellularLocation>
        <location evidence="1">Membrane</location>
        <topology evidence="1">Single-pass membrane protein</topology>
    </subcellularLocation>
</comment>
<dbReference type="SUPFAM" id="SSF52058">
    <property type="entry name" value="L domain-like"/>
    <property type="match status" value="1"/>
</dbReference>
<dbReference type="Gene3D" id="3.30.200.20">
    <property type="entry name" value="Phosphorylase Kinase, domain 1"/>
    <property type="match status" value="1"/>
</dbReference>
<dbReference type="STRING" id="93759.A0A1R3H3S2"/>
<evidence type="ECO:0000256" key="10">
    <source>
        <dbReference type="PROSITE-ProRule" id="PRU10141"/>
    </source>
</evidence>
<evidence type="ECO:0000256" key="2">
    <source>
        <dbReference type="ARBA" id="ARBA00022614"/>
    </source>
</evidence>
<dbReference type="OrthoDB" id="989710at2759"/>
<feature type="transmembrane region" description="Helical" evidence="11">
    <location>
        <begin position="166"/>
        <end position="185"/>
    </location>
</feature>
<keyword evidence="10" id="KW-0067">ATP-binding</keyword>
<evidence type="ECO:0000313" key="14">
    <source>
        <dbReference type="Proteomes" id="UP000187203"/>
    </source>
</evidence>
<proteinExistence type="predicted"/>
<sequence>MTSLSEVGLDNNRFLDDGFPCDPQVTTLLEISSALRYPYRLSLTWQGNDACDNWKFVTCDLEKNVTQIDLGNQQFKGTISPAFANLTALQYLYLNDNNLTGSIPVSLTKLPNLRVLDVSNNNLSGDIPAFGPGVLLNTSGNPGLIPNNGADGTMPKGKRRVIKANVIVAGILGTIMGVIFFFFLGRRIASKTKRKGGSAESKTEQACSNILSHNVHGKSQNGLSFQELVLLDFQKLAAATNNFDPINKLGKGGFGLVYKGKLEDGQEIAVKRLSTASGQGLEEFMNEAVGLKVENCT</sequence>
<evidence type="ECO:0000256" key="4">
    <source>
        <dbReference type="ARBA" id="ARBA00022729"/>
    </source>
</evidence>
<feature type="binding site" evidence="10">
    <location>
        <position position="271"/>
    </location>
    <ligand>
        <name>ATP</name>
        <dbReference type="ChEBI" id="CHEBI:30616"/>
    </ligand>
</feature>
<evidence type="ECO:0000256" key="5">
    <source>
        <dbReference type="ARBA" id="ARBA00022737"/>
    </source>
</evidence>
<dbReference type="Pfam" id="PF13855">
    <property type="entry name" value="LRR_8"/>
    <property type="match status" value="1"/>
</dbReference>
<dbReference type="FunFam" id="3.80.10.10:FF:000129">
    <property type="entry name" value="Leucine-rich repeat receptor-like kinase"/>
    <property type="match status" value="1"/>
</dbReference>
<evidence type="ECO:0000256" key="9">
    <source>
        <dbReference type="ARBA" id="ARBA00023180"/>
    </source>
</evidence>
<keyword evidence="10" id="KW-0547">Nucleotide-binding</keyword>
<keyword evidence="4" id="KW-0732">Signal</keyword>
<dbReference type="SUPFAM" id="SSF56112">
    <property type="entry name" value="Protein kinase-like (PK-like)"/>
    <property type="match status" value="1"/>
</dbReference>
<keyword evidence="8" id="KW-0675">Receptor</keyword>
<dbReference type="InterPro" id="IPR017441">
    <property type="entry name" value="Protein_kinase_ATP_BS"/>
</dbReference>
<evidence type="ECO:0000256" key="8">
    <source>
        <dbReference type="ARBA" id="ARBA00023170"/>
    </source>
</evidence>
<dbReference type="PANTHER" id="PTHR47986">
    <property type="entry name" value="OSJNBA0070M12.3 PROTEIN"/>
    <property type="match status" value="1"/>
</dbReference>
<evidence type="ECO:0000256" key="1">
    <source>
        <dbReference type="ARBA" id="ARBA00004167"/>
    </source>
</evidence>
<dbReference type="GO" id="GO:0005524">
    <property type="term" value="F:ATP binding"/>
    <property type="evidence" value="ECO:0007669"/>
    <property type="project" value="UniProtKB-UniRule"/>
</dbReference>
<evidence type="ECO:0000256" key="3">
    <source>
        <dbReference type="ARBA" id="ARBA00022692"/>
    </source>
</evidence>
<organism evidence="13 14">
    <name type="scientific">Corchorus olitorius</name>
    <dbReference type="NCBI Taxonomy" id="93759"/>
    <lineage>
        <taxon>Eukaryota</taxon>
        <taxon>Viridiplantae</taxon>
        <taxon>Streptophyta</taxon>
        <taxon>Embryophyta</taxon>
        <taxon>Tracheophyta</taxon>
        <taxon>Spermatophyta</taxon>
        <taxon>Magnoliopsida</taxon>
        <taxon>eudicotyledons</taxon>
        <taxon>Gunneridae</taxon>
        <taxon>Pentapetalae</taxon>
        <taxon>rosids</taxon>
        <taxon>malvids</taxon>
        <taxon>Malvales</taxon>
        <taxon>Malvaceae</taxon>
        <taxon>Grewioideae</taxon>
        <taxon>Apeibeae</taxon>
        <taxon>Corchorus</taxon>
    </lineage>
</organism>
<dbReference type="GO" id="GO:0016020">
    <property type="term" value="C:membrane"/>
    <property type="evidence" value="ECO:0007669"/>
    <property type="project" value="UniProtKB-SubCell"/>
</dbReference>
<dbReference type="InterPro" id="IPR000719">
    <property type="entry name" value="Prot_kinase_dom"/>
</dbReference>
<feature type="domain" description="Protein kinase" evidence="12">
    <location>
        <begin position="243"/>
        <end position="297"/>
    </location>
</feature>
<dbReference type="InterPro" id="IPR011009">
    <property type="entry name" value="Kinase-like_dom_sf"/>
</dbReference>
<dbReference type="GO" id="GO:0004672">
    <property type="term" value="F:protein kinase activity"/>
    <property type="evidence" value="ECO:0007669"/>
    <property type="project" value="InterPro"/>
</dbReference>
<dbReference type="Pfam" id="PF08263">
    <property type="entry name" value="LRRNT_2"/>
    <property type="match status" value="1"/>
</dbReference>
<reference evidence="14" key="1">
    <citation type="submission" date="2013-09" db="EMBL/GenBank/DDBJ databases">
        <title>Corchorus olitorius genome sequencing.</title>
        <authorList>
            <person name="Alam M."/>
            <person name="Haque M.S."/>
            <person name="Islam M.S."/>
            <person name="Emdad E.M."/>
            <person name="Islam M.M."/>
            <person name="Ahmed B."/>
            <person name="Halim A."/>
            <person name="Hossen Q.M.M."/>
            <person name="Hossain M.Z."/>
            <person name="Ahmed R."/>
            <person name="Khan M.M."/>
            <person name="Islam R."/>
            <person name="Rashid M.M."/>
            <person name="Khan S.A."/>
            <person name="Rahman M.S."/>
            <person name="Alam M."/>
            <person name="Yahiya A.S."/>
            <person name="Khan M.S."/>
            <person name="Azam M.S."/>
            <person name="Haque T."/>
            <person name="Lashkar M.Z.H."/>
            <person name="Akhand A.I."/>
            <person name="Morshed G."/>
            <person name="Roy S."/>
            <person name="Uddin K.S."/>
            <person name="Rabeya T."/>
            <person name="Hossain A.S."/>
            <person name="Chowdhury A."/>
            <person name="Snigdha A.R."/>
            <person name="Mortoza M.S."/>
            <person name="Matin S.A."/>
            <person name="Hoque S.M.E."/>
            <person name="Islam M.K."/>
            <person name="Roy D.K."/>
            <person name="Haider R."/>
            <person name="Moosa M.M."/>
            <person name="Elias S.M."/>
            <person name="Hasan A.M."/>
            <person name="Jahan S."/>
            <person name="Shafiuddin M."/>
            <person name="Mahmood N."/>
            <person name="Shommy N.S."/>
        </authorList>
    </citation>
    <scope>NUCLEOTIDE SEQUENCE [LARGE SCALE GENOMIC DNA]</scope>
    <source>
        <strain evidence="14">cv. O-4</strain>
    </source>
</reference>
<dbReference type="EMBL" id="AWUE01020864">
    <property type="protein sequence ID" value="OMO64987.1"/>
    <property type="molecule type" value="Genomic_DNA"/>
</dbReference>
<keyword evidence="3 11" id="KW-0812">Transmembrane</keyword>